<dbReference type="Gene3D" id="3.30.70.270">
    <property type="match status" value="1"/>
</dbReference>
<reference evidence="4" key="2">
    <citation type="submission" date="2017-11" db="EMBL/GenBank/DDBJ databases">
        <title>Coralsnake Venomics: Analyses of Venom Gland Transcriptomes and Proteomes of Six Brazilian Taxa.</title>
        <authorList>
            <person name="Aird S.D."/>
            <person name="Jorge da Silva N."/>
            <person name="Qiu L."/>
            <person name="Villar-Briones A."/>
            <person name="Aparecida-Saddi V."/>
            <person name="Campos-Telles M.P."/>
            <person name="Grau M."/>
            <person name="Mikheyev A.S."/>
        </authorList>
    </citation>
    <scope>NUCLEOTIDE SEQUENCE</scope>
    <source>
        <tissue evidence="4">Venom_gland</tissue>
    </source>
</reference>
<protein>
    <recommendedName>
        <fullName evidence="3">Chromo domain-containing protein</fullName>
    </recommendedName>
</protein>
<evidence type="ECO:0000256" key="1">
    <source>
        <dbReference type="ARBA" id="ARBA00004123"/>
    </source>
</evidence>
<sequence length="99" mass="11727">MFNIPSVTPPKHHVERIQWSEECNIAFETLKKLFSQSPILKHPDQKIDKILGCRRNKSGTQYLVRWKGFPDIEATWVNTQDIQADRLIANYHNMHRENK</sequence>
<dbReference type="PROSITE" id="PS00598">
    <property type="entry name" value="CHROMO_1"/>
    <property type="match status" value="1"/>
</dbReference>
<dbReference type="EMBL" id="IACM01035228">
    <property type="protein sequence ID" value="LAB23485.1"/>
    <property type="molecule type" value="Transcribed_RNA"/>
</dbReference>
<reference evidence="4" key="1">
    <citation type="submission" date="2017-07" db="EMBL/GenBank/DDBJ databases">
        <authorList>
            <person name="Mikheyev A."/>
            <person name="Grau M."/>
        </authorList>
    </citation>
    <scope>NUCLEOTIDE SEQUENCE</scope>
    <source>
        <tissue evidence="4">Venom_gland</tissue>
    </source>
</reference>
<evidence type="ECO:0000256" key="2">
    <source>
        <dbReference type="ARBA" id="ARBA00023242"/>
    </source>
</evidence>
<dbReference type="Gene3D" id="2.40.50.40">
    <property type="match status" value="1"/>
</dbReference>
<dbReference type="InterPro" id="IPR016197">
    <property type="entry name" value="Chromo-like_dom_sf"/>
</dbReference>
<dbReference type="InterPro" id="IPR000953">
    <property type="entry name" value="Chromo/chromo_shadow_dom"/>
</dbReference>
<organism evidence="4">
    <name type="scientific">Micrurus spixii</name>
    <name type="common">Amazon coral snake</name>
    <dbReference type="NCBI Taxonomy" id="129469"/>
    <lineage>
        <taxon>Eukaryota</taxon>
        <taxon>Metazoa</taxon>
        <taxon>Chordata</taxon>
        <taxon>Craniata</taxon>
        <taxon>Vertebrata</taxon>
        <taxon>Euteleostomi</taxon>
        <taxon>Lepidosauria</taxon>
        <taxon>Squamata</taxon>
        <taxon>Bifurcata</taxon>
        <taxon>Unidentata</taxon>
        <taxon>Episquamata</taxon>
        <taxon>Toxicofera</taxon>
        <taxon>Serpentes</taxon>
        <taxon>Colubroidea</taxon>
        <taxon>Elapidae</taxon>
        <taxon>Elapinae</taxon>
        <taxon>Micrurus</taxon>
    </lineage>
</organism>
<evidence type="ECO:0000313" key="4">
    <source>
        <dbReference type="EMBL" id="LAB23485.1"/>
    </source>
</evidence>
<dbReference type="SUPFAM" id="SSF54160">
    <property type="entry name" value="Chromo domain-like"/>
    <property type="match status" value="1"/>
</dbReference>
<feature type="domain" description="Chromo" evidence="3">
    <location>
        <begin position="45"/>
        <end position="99"/>
    </location>
</feature>
<dbReference type="InterPro" id="IPR023780">
    <property type="entry name" value="Chromo_domain"/>
</dbReference>
<dbReference type="GO" id="GO:0005634">
    <property type="term" value="C:nucleus"/>
    <property type="evidence" value="ECO:0007669"/>
    <property type="project" value="UniProtKB-SubCell"/>
</dbReference>
<proteinExistence type="predicted"/>
<dbReference type="Pfam" id="PF00385">
    <property type="entry name" value="Chromo"/>
    <property type="match status" value="1"/>
</dbReference>
<dbReference type="InterPro" id="IPR043128">
    <property type="entry name" value="Rev_trsase/Diguanyl_cyclase"/>
</dbReference>
<dbReference type="PROSITE" id="PS50013">
    <property type="entry name" value="CHROMO_2"/>
    <property type="match status" value="1"/>
</dbReference>
<dbReference type="AlphaFoldDB" id="A0A2D4LQY5"/>
<name>A0A2D4LQY5_9SAUR</name>
<dbReference type="SMART" id="SM00298">
    <property type="entry name" value="CHROMO"/>
    <property type="match status" value="1"/>
</dbReference>
<dbReference type="InterPro" id="IPR023779">
    <property type="entry name" value="Chromodomain_CS"/>
</dbReference>
<dbReference type="CDD" id="cd00024">
    <property type="entry name" value="CD_CSD"/>
    <property type="match status" value="1"/>
</dbReference>
<keyword evidence="2" id="KW-0539">Nucleus</keyword>
<evidence type="ECO:0000259" key="3">
    <source>
        <dbReference type="PROSITE" id="PS50013"/>
    </source>
</evidence>
<accession>A0A2D4LQY5</accession>
<comment type="subcellular location">
    <subcellularLocation>
        <location evidence="1">Nucleus</location>
    </subcellularLocation>
</comment>